<dbReference type="Proteomes" id="UP001261624">
    <property type="component" value="Unassembled WGS sequence"/>
</dbReference>
<gene>
    <name evidence="1" type="ORF">RM549_13460</name>
</gene>
<dbReference type="RefSeq" id="WP_311685679.1">
    <property type="nucleotide sequence ID" value="NZ_JAVRHM010000016.1"/>
</dbReference>
<sequence>MEIEDKKKFLAEGYDEKSMYANNFVLKFFFVGVSNFAAAKLETPTKKCPFFGSFLSASDDRRERNAYKKMNKYEYDQYFLMTKGSRYICHFQALIF</sequence>
<protein>
    <submittedName>
        <fullName evidence="1">Uncharacterized protein</fullName>
    </submittedName>
</protein>
<keyword evidence="2" id="KW-1185">Reference proteome</keyword>
<proteinExistence type="predicted"/>
<reference evidence="1 2" key="1">
    <citation type="submission" date="2023-09" db="EMBL/GenBank/DDBJ databases">
        <authorList>
            <person name="Rey-Velasco X."/>
        </authorList>
    </citation>
    <scope>NUCLEOTIDE SEQUENCE [LARGE SCALE GENOMIC DNA]</scope>
    <source>
        <strain evidence="1 2">F188</strain>
    </source>
</reference>
<organism evidence="1 2">
    <name type="scientific">Autumnicola patrickiae</name>
    <dbReference type="NCBI Taxonomy" id="3075591"/>
    <lineage>
        <taxon>Bacteria</taxon>
        <taxon>Pseudomonadati</taxon>
        <taxon>Bacteroidota</taxon>
        <taxon>Flavobacteriia</taxon>
        <taxon>Flavobacteriales</taxon>
        <taxon>Flavobacteriaceae</taxon>
        <taxon>Autumnicola</taxon>
    </lineage>
</organism>
<accession>A0ABU3E474</accession>
<name>A0ABU3E474_9FLAO</name>
<dbReference type="EMBL" id="JAVRHM010000016">
    <property type="protein sequence ID" value="MDT0690800.1"/>
    <property type="molecule type" value="Genomic_DNA"/>
</dbReference>
<evidence type="ECO:0000313" key="2">
    <source>
        <dbReference type="Proteomes" id="UP001261624"/>
    </source>
</evidence>
<evidence type="ECO:0000313" key="1">
    <source>
        <dbReference type="EMBL" id="MDT0690800.1"/>
    </source>
</evidence>
<comment type="caution">
    <text evidence="1">The sequence shown here is derived from an EMBL/GenBank/DDBJ whole genome shotgun (WGS) entry which is preliminary data.</text>
</comment>